<feature type="domain" description="Major capsid protein N-terminal" evidence="2">
    <location>
        <begin position="23"/>
        <end position="199"/>
    </location>
</feature>
<dbReference type="AlphaFoldDB" id="A0A6C0J5W1"/>
<dbReference type="Pfam" id="PF16903">
    <property type="entry name" value="Capsid_N"/>
    <property type="match status" value="1"/>
</dbReference>
<dbReference type="Pfam" id="PF04451">
    <property type="entry name" value="Capsid_NCLDV"/>
    <property type="match status" value="1"/>
</dbReference>
<evidence type="ECO:0000259" key="2">
    <source>
        <dbReference type="Pfam" id="PF16903"/>
    </source>
</evidence>
<name>A0A6C0J5W1_9ZZZZ</name>
<reference evidence="3" key="1">
    <citation type="journal article" date="2020" name="Nature">
        <title>Giant virus diversity and host interactions through global metagenomics.</title>
        <authorList>
            <person name="Schulz F."/>
            <person name="Roux S."/>
            <person name="Paez-Espino D."/>
            <person name="Jungbluth S."/>
            <person name="Walsh D.A."/>
            <person name="Denef V.J."/>
            <person name="McMahon K.D."/>
            <person name="Konstantinidis K.T."/>
            <person name="Eloe-Fadrosh E.A."/>
            <person name="Kyrpides N.C."/>
            <person name="Woyke T."/>
        </authorList>
    </citation>
    <scope>NUCLEOTIDE SEQUENCE</scope>
    <source>
        <strain evidence="3">GVMAG-M-3300025860-12</strain>
    </source>
</reference>
<proteinExistence type="predicted"/>
<dbReference type="InterPro" id="IPR038519">
    <property type="entry name" value="MCP_C_sf"/>
</dbReference>
<dbReference type="Gene3D" id="2.70.9.20">
    <property type="entry name" value="Major capsid protein Vp54"/>
    <property type="match status" value="1"/>
</dbReference>
<accession>A0A6C0J5W1</accession>
<dbReference type="InterPro" id="IPR016112">
    <property type="entry name" value="VP_dsDNA_II"/>
</dbReference>
<dbReference type="GO" id="GO:0005198">
    <property type="term" value="F:structural molecule activity"/>
    <property type="evidence" value="ECO:0007669"/>
    <property type="project" value="InterPro"/>
</dbReference>
<evidence type="ECO:0000259" key="1">
    <source>
        <dbReference type="Pfam" id="PF04451"/>
    </source>
</evidence>
<sequence length="490" mass="57539">MGYGKQFLNNKSTLLSDKPNIVFWKKVYKRKSNISKESIPQYFKKTVPNFGERLTVNISKSGDLIKELILFIELPEIQSANHSVLPPGVKKFAWVDKIGLAIIKSVEIEIGGLSINKHYSDWLNIQYESNYIYSGLDKLIGKNVKMLTDYTNGKNSYKLYIPLQFFFSFINELALPIISLSKQDIKLNIEFNDLNYCIKESPTHYLEISNYICLFKKGELIRQNVNGNKAIAEFVYFDAITQKIYYNKISNHFNIPSNIDNKYAIIGDNSKYSIIPKINSSIVKDEEYFKNKFNPYIKNTYLIVNYIYLDSNERWFFLNNDLEYIVPLVKSVFEDSIKNMNYNFMLKLSHPHKILFWRAQLESEIERNNHFNYTTYPITLKREPIILNNTLIINSIPRTEISNYEFYTFLQNHLNNYFYVEGLHQYSFSVEPNNDYPNGTLNFSKIDYSYIKLLLNNIVNYKNSINMKAYGIYYNILIIKNGTSSIKYAI</sequence>
<protein>
    <recommendedName>
        <fullName evidence="4">Major capsid protein N-terminal domain-containing protein</fullName>
    </recommendedName>
</protein>
<dbReference type="InterPro" id="IPR031654">
    <property type="entry name" value="Capsid_N"/>
</dbReference>
<feature type="domain" description="Major capsid protein C-terminal" evidence="1">
    <location>
        <begin position="313"/>
        <end position="483"/>
    </location>
</feature>
<organism evidence="3">
    <name type="scientific">viral metagenome</name>
    <dbReference type="NCBI Taxonomy" id="1070528"/>
    <lineage>
        <taxon>unclassified sequences</taxon>
        <taxon>metagenomes</taxon>
        <taxon>organismal metagenomes</taxon>
    </lineage>
</organism>
<dbReference type="InterPro" id="IPR007542">
    <property type="entry name" value="MCP_C"/>
</dbReference>
<dbReference type="EMBL" id="MN740323">
    <property type="protein sequence ID" value="QHU00086.1"/>
    <property type="molecule type" value="Genomic_DNA"/>
</dbReference>
<dbReference type="SUPFAM" id="SSF49749">
    <property type="entry name" value="Group II dsDNA viruses VP"/>
    <property type="match status" value="2"/>
</dbReference>
<evidence type="ECO:0008006" key="4">
    <source>
        <dbReference type="Google" id="ProtNLM"/>
    </source>
</evidence>
<evidence type="ECO:0000313" key="3">
    <source>
        <dbReference type="EMBL" id="QHU00086.1"/>
    </source>
</evidence>
<dbReference type="Gene3D" id="2.70.9.10">
    <property type="entry name" value="Adenovirus Type 2 Hexon, domain 4"/>
    <property type="match status" value="1"/>
</dbReference>